<evidence type="ECO:0000256" key="2">
    <source>
        <dbReference type="PIRNR" id="PIRNR006241"/>
    </source>
</evidence>
<dbReference type="GO" id="GO:0046487">
    <property type="term" value="P:glyoxylate metabolic process"/>
    <property type="evidence" value="ECO:0007669"/>
    <property type="project" value="TreeGrafter"/>
</dbReference>
<dbReference type="EMBL" id="PKQI01000004">
    <property type="protein sequence ID" value="NNV23636.1"/>
    <property type="molecule type" value="Genomic_DNA"/>
</dbReference>
<dbReference type="RefSeq" id="WP_171380570.1">
    <property type="nucleotide sequence ID" value="NZ_CAXURC020000003.1"/>
</dbReference>
<organism evidence="5 6">
    <name type="scientific">Brucella pseudogrignonensis</name>
    <dbReference type="NCBI Taxonomy" id="419475"/>
    <lineage>
        <taxon>Bacteria</taxon>
        <taxon>Pseudomonadati</taxon>
        <taxon>Pseudomonadota</taxon>
        <taxon>Alphaproteobacteria</taxon>
        <taxon>Hyphomicrobiales</taxon>
        <taxon>Brucellaceae</taxon>
        <taxon>Brucella/Ochrobactrum group</taxon>
        <taxon>Brucella</taxon>
    </lineage>
</organism>
<feature type="domain" description="Xylose isomerase-like TIM barrel" evidence="4">
    <location>
        <begin position="21"/>
        <end position="251"/>
    </location>
</feature>
<dbReference type="Proteomes" id="UP000526233">
    <property type="component" value="Unassembled WGS sequence"/>
</dbReference>
<dbReference type="InterPro" id="IPR050417">
    <property type="entry name" value="Sugar_Epim/Isomerase"/>
</dbReference>
<name>A0A7Y3WZS6_9HYPH</name>
<feature type="active site" description="Proton donor/acceptor" evidence="3">
    <location>
        <position position="236"/>
    </location>
</feature>
<dbReference type="Gene3D" id="3.20.20.150">
    <property type="entry name" value="Divalent-metal-dependent TIM barrel enzymes"/>
    <property type="match status" value="1"/>
</dbReference>
<dbReference type="InterPro" id="IPR036237">
    <property type="entry name" value="Xyl_isomerase-like_sf"/>
</dbReference>
<reference evidence="5 6" key="1">
    <citation type="submission" date="2018-11" db="EMBL/GenBank/DDBJ databases">
        <title>Genome sequencing and analysis.</title>
        <authorList>
            <person name="Huang Y.-T."/>
        </authorList>
    </citation>
    <scope>NUCLEOTIDE SEQUENCE [LARGE SCALE GENOMIC DNA]</scope>
    <source>
        <strain evidence="5 6">SHIN</strain>
    </source>
</reference>
<sequence length="277" mass="30254">MVRFSANLGFLWQQLSLPDAIRAAEQAGFDAVECHWPYRHSAADILAALDETGLTMIGLNTARGDVEAGDNGLSALPGRQSEARAAIDQAIDYAVAIRCVNIHVMAGRAKGDDAHRAFLDNLRYACARASEHGITILIEPLNDRDAPGYFLNSSGQAKAIIDALRLPNLKLMFDCYHIQIVEGDISRRLAALLPVIGHVQIASVPDRAEPDQGELDYRFILNGLKSLGYSKPIGAEYRPSADRQDGLKWLQILRQSTQNKVAPTAINRSREQKGGQG</sequence>
<dbReference type="PANTHER" id="PTHR43489">
    <property type="entry name" value="ISOMERASE"/>
    <property type="match status" value="1"/>
</dbReference>
<evidence type="ECO:0000259" key="4">
    <source>
        <dbReference type="Pfam" id="PF01261"/>
    </source>
</evidence>
<evidence type="ECO:0000313" key="6">
    <source>
        <dbReference type="Proteomes" id="UP000526233"/>
    </source>
</evidence>
<evidence type="ECO:0000256" key="3">
    <source>
        <dbReference type="PIRSR" id="PIRSR006241-50"/>
    </source>
</evidence>
<keyword evidence="1 2" id="KW-0413">Isomerase</keyword>
<accession>A0A7Y3WZS6</accession>
<proteinExistence type="inferred from homology"/>
<protein>
    <submittedName>
        <fullName evidence="5">Isomerase</fullName>
    </submittedName>
</protein>
<dbReference type="GO" id="GO:0008903">
    <property type="term" value="F:hydroxypyruvate isomerase activity"/>
    <property type="evidence" value="ECO:0007669"/>
    <property type="project" value="TreeGrafter"/>
</dbReference>
<feature type="active site" description="Proton donor/acceptor" evidence="3">
    <location>
        <position position="139"/>
    </location>
</feature>
<dbReference type="AlphaFoldDB" id="A0A7Y3WZS6"/>
<gene>
    <name evidence="5" type="ORF">EHE22_24975</name>
</gene>
<dbReference type="InterPro" id="IPR026040">
    <property type="entry name" value="HyI-like"/>
</dbReference>
<dbReference type="InterPro" id="IPR013022">
    <property type="entry name" value="Xyl_isomerase-like_TIM-brl"/>
</dbReference>
<dbReference type="PANTHER" id="PTHR43489:SF6">
    <property type="entry name" value="HYDROXYPYRUVATE ISOMERASE-RELATED"/>
    <property type="match status" value="1"/>
</dbReference>
<evidence type="ECO:0000313" key="5">
    <source>
        <dbReference type="EMBL" id="NNV23636.1"/>
    </source>
</evidence>
<dbReference type="FunFam" id="3.20.20.150:FF:000007">
    <property type="entry name" value="Hydroxypyruvate isomerase"/>
    <property type="match status" value="1"/>
</dbReference>
<dbReference type="Pfam" id="PF01261">
    <property type="entry name" value="AP_endonuc_2"/>
    <property type="match status" value="1"/>
</dbReference>
<comment type="caution">
    <text evidence="5">The sequence shown here is derived from an EMBL/GenBank/DDBJ whole genome shotgun (WGS) entry which is preliminary data.</text>
</comment>
<dbReference type="PIRSF" id="PIRSF006241">
    <property type="entry name" value="HyI"/>
    <property type="match status" value="1"/>
</dbReference>
<comment type="similarity">
    <text evidence="2">Belongs to the hyi family.</text>
</comment>
<evidence type="ECO:0000256" key="1">
    <source>
        <dbReference type="ARBA" id="ARBA00023235"/>
    </source>
</evidence>
<dbReference type="SUPFAM" id="SSF51658">
    <property type="entry name" value="Xylose isomerase-like"/>
    <property type="match status" value="1"/>
</dbReference>